<comment type="caution">
    <text evidence="1">The sequence shown here is derived from an EMBL/GenBank/DDBJ whole genome shotgun (WGS) entry which is preliminary data.</text>
</comment>
<organism evidence="1 2">
    <name type="scientific">Nibrella viscosa</name>
    <dbReference type="NCBI Taxonomy" id="1084524"/>
    <lineage>
        <taxon>Bacteria</taxon>
        <taxon>Pseudomonadati</taxon>
        <taxon>Bacteroidota</taxon>
        <taxon>Cytophagia</taxon>
        <taxon>Cytophagales</taxon>
        <taxon>Spirosomataceae</taxon>
        <taxon>Nibrella</taxon>
    </lineage>
</organism>
<reference evidence="2" key="1">
    <citation type="journal article" date="2019" name="Int. J. Syst. Evol. Microbiol.">
        <title>The Global Catalogue of Microorganisms (GCM) 10K type strain sequencing project: providing services to taxonomists for standard genome sequencing and annotation.</title>
        <authorList>
            <consortium name="The Broad Institute Genomics Platform"/>
            <consortium name="The Broad Institute Genome Sequencing Center for Infectious Disease"/>
            <person name="Wu L."/>
            <person name="Ma J."/>
        </authorList>
    </citation>
    <scope>NUCLEOTIDE SEQUENCE [LARGE SCALE GENOMIC DNA]</scope>
    <source>
        <strain evidence="2">JCM 17925</strain>
    </source>
</reference>
<keyword evidence="2" id="KW-1185">Reference proteome</keyword>
<dbReference type="EMBL" id="BAABHB010000007">
    <property type="protein sequence ID" value="GAA4410245.1"/>
    <property type="molecule type" value="Genomic_DNA"/>
</dbReference>
<evidence type="ECO:0000313" key="1">
    <source>
        <dbReference type="EMBL" id="GAA4410245.1"/>
    </source>
</evidence>
<sequence length="502" mass="58586">MKNILIITIGTRDVQTTEAAIRQAITEGKIQIESIYSDKEKGKDFITKIRLIETDAVIDVRSNINELFPEYYIFPSPRNAGLELAKLSEENKKWLVYPLIDAPLKWLKKELVKVDYVLTVFTNQNKAVAGFHWKDDTLYFNDLIKTYLLQHPTTTNSDIKDYPIEREPINIDFQYEHFERQKGGLLNTPVEEVRHIFLLAQGGIDQINTALTLKLIEHFPGKVRYLQQPEDQEVAERKFPRKFIRNLNKAKAEELLKRYDFHAVQVLIYDKKPQLLAQLGDNLRNLHVKEAEQCYKQLLRAKYSHPTIGAYWESVDKKGIYKIRQELLFLNALIEKEQSQYNETLLRLRTLGEVLLGPNVIDYLKITDLTQNASFGSAIRRVDGLQRYLMDKQSMPDGGWIPDYKTLRNIYNYRYLQCTDEKPVQLTRLTEQITCFDKLRNKLIHSALPVTRNDLENALMTKQTSLDQLIIDLRTFFGLANGKEIFDTIRDEIIHLLSETFV</sequence>
<protein>
    <submittedName>
        <fullName evidence="1">Uncharacterized protein</fullName>
    </submittedName>
</protein>
<gene>
    <name evidence="1" type="ORF">GCM10023187_34610</name>
</gene>
<dbReference type="Proteomes" id="UP001500936">
    <property type="component" value="Unassembled WGS sequence"/>
</dbReference>
<evidence type="ECO:0000313" key="2">
    <source>
        <dbReference type="Proteomes" id="UP001500936"/>
    </source>
</evidence>
<proteinExistence type="predicted"/>
<accession>A0ABP8KMS7</accession>
<name>A0ABP8KMS7_9BACT</name>
<dbReference type="RefSeq" id="WP_345269122.1">
    <property type="nucleotide sequence ID" value="NZ_BAABHB010000007.1"/>
</dbReference>